<name>K9HWE0_9PROT</name>
<evidence type="ECO:0000256" key="1">
    <source>
        <dbReference type="ARBA" id="ARBA00010296"/>
    </source>
</evidence>
<keyword evidence="6" id="KW-0449">Lipoprotein</keyword>
<accession>K9HWE0</accession>
<dbReference type="AlphaFoldDB" id="K9HWE0"/>
<evidence type="ECO:0000313" key="8">
    <source>
        <dbReference type="Proteomes" id="UP000009881"/>
    </source>
</evidence>
<keyword evidence="5" id="KW-0564">Palmitate</keyword>
<evidence type="ECO:0000313" key="7">
    <source>
        <dbReference type="EMBL" id="EKV32536.1"/>
    </source>
</evidence>
<dbReference type="Proteomes" id="UP000009881">
    <property type="component" value="Unassembled WGS sequence"/>
</dbReference>
<comment type="caution">
    <text evidence="7">The sequence shown here is derived from an EMBL/GenBank/DDBJ whole genome shotgun (WGS) entry which is preliminary data.</text>
</comment>
<evidence type="ECO:0008006" key="9">
    <source>
        <dbReference type="Google" id="ProtNLM"/>
    </source>
</evidence>
<proteinExistence type="inferred from homology"/>
<dbReference type="Pfam" id="PF08085">
    <property type="entry name" value="Entericidin"/>
    <property type="match status" value="1"/>
</dbReference>
<keyword evidence="2" id="KW-1003">Cell membrane</keyword>
<sequence>MRRENPGEVTTAERSGIMKAFLLTLLLAGGTIILAGCNTMEGIGEDTQAAGQALEDTAEDASD</sequence>
<evidence type="ECO:0000256" key="3">
    <source>
        <dbReference type="ARBA" id="ARBA00022729"/>
    </source>
</evidence>
<dbReference type="GO" id="GO:0009636">
    <property type="term" value="P:response to toxic substance"/>
    <property type="evidence" value="ECO:0007669"/>
    <property type="project" value="InterPro"/>
</dbReference>
<dbReference type="RefSeq" id="WP_009539024.1">
    <property type="nucleotide sequence ID" value="NZ_ANHY01000003.1"/>
</dbReference>
<dbReference type="STRING" id="1238182.C882_2615"/>
<reference evidence="7 8" key="1">
    <citation type="journal article" date="2013" name="Genome Announc.">
        <title>Draft Genome Sequence of an Alphaproteobacterium, Caenispirillum salinarum AK4(T), Isolated from a Solar Saltern.</title>
        <authorList>
            <person name="Khatri I."/>
            <person name="Singh A."/>
            <person name="Korpole S."/>
            <person name="Pinnaka A.K."/>
            <person name="Subramanian S."/>
        </authorList>
    </citation>
    <scope>NUCLEOTIDE SEQUENCE [LARGE SCALE GENOMIC DNA]</scope>
    <source>
        <strain evidence="7 8">AK4</strain>
    </source>
</reference>
<organism evidence="7 8">
    <name type="scientific">Caenispirillum salinarum AK4</name>
    <dbReference type="NCBI Taxonomy" id="1238182"/>
    <lineage>
        <taxon>Bacteria</taxon>
        <taxon>Pseudomonadati</taxon>
        <taxon>Pseudomonadota</taxon>
        <taxon>Alphaproteobacteria</taxon>
        <taxon>Rhodospirillales</taxon>
        <taxon>Novispirillaceae</taxon>
        <taxon>Caenispirillum</taxon>
    </lineage>
</organism>
<evidence type="ECO:0000256" key="6">
    <source>
        <dbReference type="ARBA" id="ARBA00023288"/>
    </source>
</evidence>
<protein>
    <recommendedName>
        <fullName evidence="9">Entericidin EcnAB</fullName>
    </recommendedName>
</protein>
<evidence type="ECO:0000256" key="5">
    <source>
        <dbReference type="ARBA" id="ARBA00023139"/>
    </source>
</evidence>
<keyword evidence="3" id="KW-0732">Signal</keyword>
<dbReference type="InterPro" id="IPR012556">
    <property type="entry name" value="Entericidin"/>
</dbReference>
<dbReference type="GO" id="GO:0016020">
    <property type="term" value="C:membrane"/>
    <property type="evidence" value="ECO:0007669"/>
    <property type="project" value="InterPro"/>
</dbReference>
<gene>
    <name evidence="7" type="ORF">C882_2615</name>
</gene>
<evidence type="ECO:0000256" key="2">
    <source>
        <dbReference type="ARBA" id="ARBA00022475"/>
    </source>
</evidence>
<keyword evidence="4" id="KW-0472">Membrane</keyword>
<dbReference type="EMBL" id="ANHY01000003">
    <property type="protein sequence ID" value="EKV32536.1"/>
    <property type="molecule type" value="Genomic_DNA"/>
</dbReference>
<dbReference type="TCDB" id="9.B.13.2.2">
    <property type="family name" value="the putative pore-forming entericidin (ecn) family"/>
</dbReference>
<comment type="similarity">
    <text evidence="1">Belongs to the EcnA/EcnB lipoprotein family.</text>
</comment>
<keyword evidence="8" id="KW-1185">Reference proteome</keyword>
<evidence type="ECO:0000256" key="4">
    <source>
        <dbReference type="ARBA" id="ARBA00023136"/>
    </source>
</evidence>